<dbReference type="Proteomes" id="UP000019141">
    <property type="component" value="Unassembled WGS sequence"/>
</dbReference>
<protein>
    <submittedName>
        <fullName evidence="1">Uncharacterized protein</fullName>
    </submittedName>
</protein>
<evidence type="ECO:0000313" key="1">
    <source>
        <dbReference type="EMBL" id="ETW94843.1"/>
    </source>
</evidence>
<proteinExistence type="predicted"/>
<reference evidence="1 2" key="1">
    <citation type="journal article" date="2014" name="Nature">
        <title>An environmental bacterial taxon with a large and distinct metabolic repertoire.</title>
        <authorList>
            <person name="Wilson M.C."/>
            <person name="Mori T."/>
            <person name="Ruckert C."/>
            <person name="Uria A.R."/>
            <person name="Helf M.J."/>
            <person name="Takada K."/>
            <person name="Gernert C."/>
            <person name="Steffens U.A."/>
            <person name="Heycke N."/>
            <person name="Schmitt S."/>
            <person name="Rinke C."/>
            <person name="Helfrich E.J."/>
            <person name="Brachmann A.O."/>
            <person name="Gurgui C."/>
            <person name="Wakimoto T."/>
            <person name="Kracht M."/>
            <person name="Crusemann M."/>
            <person name="Hentschel U."/>
            <person name="Abe I."/>
            <person name="Matsunaga S."/>
            <person name="Kalinowski J."/>
            <person name="Takeyama H."/>
            <person name="Piel J."/>
        </authorList>
    </citation>
    <scope>NUCLEOTIDE SEQUENCE [LARGE SCALE GENOMIC DNA]</scope>
    <source>
        <strain evidence="2">TSY1</strain>
    </source>
</reference>
<comment type="caution">
    <text evidence="1">The sequence shown here is derived from an EMBL/GenBank/DDBJ whole genome shotgun (WGS) entry which is preliminary data.</text>
</comment>
<keyword evidence="2" id="KW-1185">Reference proteome</keyword>
<gene>
    <name evidence="1" type="ORF">ETSY1_33105</name>
</gene>
<name>W4L9U0_ENTF1</name>
<organism evidence="1 2">
    <name type="scientific">Entotheonella factor</name>
    <dbReference type="NCBI Taxonomy" id="1429438"/>
    <lineage>
        <taxon>Bacteria</taxon>
        <taxon>Pseudomonadati</taxon>
        <taxon>Nitrospinota/Tectimicrobiota group</taxon>
        <taxon>Candidatus Tectimicrobiota</taxon>
        <taxon>Candidatus Entotheonellia</taxon>
        <taxon>Candidatus Entotheonellales</taxon>
        <taxon>Candidatus Entotheonellaceae</taxon>
        <taxon>Candidatus Entotheonella</taxon>
    </lineage>
</organism>
<sequence length="71" mass="8456">MAFYIVQLKSEVKYPGYQDRFFDYIITEDNLKNELLSGKRFICIRSTKTNITYHMSVDMISYFIELSDPVD</sequence>
<accession>W4L9U0</accession>
<dbReference type="HOGENOM" id="CLU_2732489_0_0_7"/>
<dbReference type="EMBL" id="AZHW01000996">
    <property type="protein sequence ID" value="ETW94843.1"/>
    <property type="molecule type" value="Genomic_DNA"/>
</dbReference>
<evidence type="ECO:0000313" key="2">
    <source>
        <dbReference type="Proteomes" id="UP000019141"/>
    </source>
</evidence>
<dbReference type="AlphaFoldDB" id="W4L9U0"/>